<name>A0ACC2HYF3_9PLEO</name>
<protein>
    <submittedName>
        <fullName evidence="1">Uncharacterized protein</fullName>
    </submittedName>
</protein>
<keyword evidence="2" id="KW-1185">Reference proteome</keyword>
<proteinExistence type="predicted"/>
<dbReference type="EMBL" id="JAPHNI010000840">
    <property type="protein sequence ID" value="KAJ8107900.1"/>
    <property type="molecule type" value="Genomic_DNA"/>
</dbReference>
<organism evidence="1 2">
    <name type="scientific">Boeremia exigua</name>
    <dbReference type="NCBI Taxonomy" id="749465"/>
    <lineage>
        <taxon>Eukaryota</taxon>
        <taxon>Fungi</taxon>
        <taxon>Dikarya</taxon>
        <taxon>Ascomycota</taxon>
        <taxon>Pezizomycotina</taxon>
        <taxon>Dothideomycetes</taxon>
        <taxon>Pleosporomycetidae</taxon>
        <taxon>Pleosporales</taxon>
        <taxon>Pleosporineae</taxon>
        <taxon>Didymellaceae</taxon>
        <taxon>Boeremia</taxon>
    </lineage>
</organism>
<gene>
    <name evidence="1" type="ORF">OPT61_g8552</name>
</gene>
<evidence type="ECO:0000313" key="1">
    <source>
        <dbReference type="EMBL" id="KAJ8107900.1"/>
    </source>
</evidence>
<accession>A0ACC2HYF3</accession>
<reference evidence="1" key="1">
    <citation type="submission" date="2022-11" db="EMBL/GenBank/DDBJ databases">
        <title>Genome Sequence of Boeremia exigua.</title>
        <authorList>
            <person name="Buettner E."/>
        </authorList>
    </citation>
    <scope>NUCLEOTIDE SEQUENCE</scope>
    <source>
        <strain evidence="1">CU02</strain>
    </source>
</reference>
<comment type="caution">
    <text evidence="1">The sequence shown here is derived from an EMBL/GenBank/DDBJ whole genome shotgun (WGS) entry which is preliminary data.</text>
</comment>
<evidence type="ECO:0000313" key="2">
    <source>
        <dbReference type="Proteomes" id="UP001153331"/>
    </source>
</evidence>
<sequence>MPSDEQFRTARAIIYRRLSNKPAVVSYSGPEQLSYSIPGAMQPPRRPRPRPPSAKFHRSSRTESQDAGFAVIYAAYLQHERSTDLAQRIRKWERECSPQVDTHPFADEEQPWRASSPRWAPARLPGRPEVPQALTPNLPAASSPSYFEDFSFAPLFKEPQWLAGSDTRSLKDGSQYTTCGSPPLALAGAMTRQSIVHEKKEVYLHQREDTDHNLNEKRGAEQKHSEKENLQCEKTSNAEETQDPIPDWLRALVKLKQRCHFKKNFNFGPRTRQTEENEYLNPLSPHSSCISLPDLHSQIQNKSLKRQRHGSSTVKAVLASPRDRLHLKPSPVRTERSRSNPPAQEFASPIPAMKPPTIEKPETTPAITAPPSKAI</sequence>
<dbReference type="Proteomes" id="UP001153331">
    <property type="component" value="Unassembled WGS sequence"/>
</dbReference>